<keyword evidence="1" id="KW-0472">Membrane</keyword>
<dbReference type="AlphaFoldDB" id="A0A1W7AEB2"/>
<reference evidence="2 3" key="1">
    <citation type="journal article" date="2017" name="Int. J. Syst. Evol. Microbiol.">
        <title>Macrococcus canis sp. nov., a skin bacterium associated with infections in dogs.</title>
        <authorList>
            <person name="Gobeli Brawand S."/>
            <person name="Cotting K."/>
            <person name="Gomez-Sanz E."/>
            <person name="Collaud A."/>
            <person name="Thomann A."/>
            <person name="Brodard I."/>
            <person name="Rodriguez-Campos S."/>
            <person name="Strauss C."/>
            <person name="Perreten V."/>
        </authorList>
    </citation>
    <scope>NUCLEOTIDE SEQUENCE [LARGE SCALE GENOMIC DNA]</scope>
    <source>
        <strain evidence="2 3">KM45013</strain>
    </source>
</reference>
<organism evidence="2 3">
    <name type="scientific">Macrococcoides canis</name>
    <dbReference type="NCBI Taxonomy" id="1855823"/>
    <lineage>
        <taxon>Bacteria</taxon>
        <taxon>Bacillati</taxon>
        <taxon>Bacillota</taxon>
        <taxon>Bacilli</taxon>
        <taxon>Bacillales</taxon>
        <taxon>Staphylococcaceae</taxon>
        <taxon>Macrococcoides</taxon>
    </lineage>
</organism>
<gene>
    <name evidence="2" type="ORF">MCCS_21770</name>
</gene>
<accession>A0A1W7AEB2</accession>
<dbReference type="GeneID" id="35296260"/>
<name>A0A1W7AEB2_9STAP</name>
<keyword evidence="3" id="KW-1185">Reference proteome</keyword>
<feature type="transmembrane region" description="Helical" evidence="1">
    <location>
        <begin position="51"/>
        <end position="72"/>
    </location>
</feature>
<dbReference type="EMBL" id="CP021059">
    <property type="protein sequence ID" value="ARQ07766.1"/>
    <property type="molecule type" value="Genomic_DNA"/>
</dbReference>
<evidence type="ECO:0000313" key="3">
    <source>
        <dbReference type="Proteomes" id="UP000194154"/>
    </source>
</evidence>
<keyword evidence="1" id="KW-0812">Transmembrane</keyword>
<sequence length="74" mass="8268">MEHNIGVAFIVLAMVCLSIGIITAIIYIFNFIIALLNGVKPKDVPKNNKKYLPILLMLLGYIVFYGIGFILINK</sequence>
<protein>
    <submittedName>
        <fullName evidence="2">Uncharacterized protein</fullName>
    </submittedName>
</protein>
<proteinExistence type="predicted"/>
<dbReference type="STRING" id="1855823.MCCS_21770"/>
<dbReference type="RefSeq" id="WP_086043300.1">
    <property type="nucleotide sequence ID" value="NZ_CBCRZA010000016.1"/>
</dbReference>
<feature type="transmembrane region" description="Helical" evidence="1">
    <location>
        <begin position="6"/>
        <end position="39"/>
    </location>
</feature>
<keyword evidence="1" id="KW-1133">Transmembrane helix</keyword>
<evidence type="ECO:0000313" key="2">
    <source>
        <dbReference type="EMBL" id="ARQ07766.1"/>
    </source>
</evidence>
<dbReference type="Proteomes" id="UP000194154">
    <property type="component" value="Chromosome"/>
</dbReference>
<dbReference type="KEGG" id="mcak:MCCS_21770"/>
<evidence type="ECO:0000256" key="1">
    <source>
        <dbReference type="SAM" id="Phobius"/>
    </source>
</evidence>